<feature type="compositionally biased region" description="Basic and acidic residues" evidence="1">
    <location>
        <begin position="69"/>
        <end position="92"/>
    </location>
</feature>
<proteinExistence type="predicted"/>
<dbReference type="EMBL" id="BFEA01000829">
    <property type="protein sequence ID" value="GBG90648.1"/>
    <property type="molecule type" value="Genomic_DNA"/>
</dbReference>
<feature type="compositionally biased region" description="Acidic residues" evidence="1">
    <location>
        <begin position="229"/>
        <end position="240"/>
    </location>
</feature>
<comment type="caution">
    <text evidence="2">The sequence shown here is derived from an EMBL/GenBank/DDBJ whole genome shotgun (WGS) entry which is preliminary data.</text>
</comment>
<feature type="compositionally biased region" description="Basic and acidic residues" evidence="1">
    <location>
        <begin position="166"/>
        <end position="179"/>
    </location>
</feature>
<accession>A0A388M7T6</accession>
<evidence type="ECO:0000256" key="1">
    <source>
        <dbReference type="SAM" id="MobiDB-lite"/>
    </source>
</evidence>
<dbReference type="Proteomes" id="UP000265515">
    <property type="component" value="Unassembled WGS sequence"/>
</dbReference>
<feature type="compositionally biased region" description="Acidic residues" evidence="1">
    <location>
        <begin position="249"/>
        <end position="273"/>
    </location>
</feature>
<name>A0A388M7T6_CHABU</name>
<dbReference type="Gramene" id="GBG90648">
    <property type="protein sequence ID" value="GBG90648"/>
    <property type="gene ID" value="CBR_g50996"/>
</dbReference>
<protein>
    <submittedName>
        <fullName evidence="2">Uncharacterized protein</fullName>
    </submittedName>
</protein>
<keyword evidence="3" id="KW-1185">Reference proteome</keyword>
<dbReference type="AlphaFoldDB" id="A0A388M7T6"/>
<feature type="compositionally biased region" description="Low complexity" evidence="1">
    <location>
        <begin position="181"/>
        <end position="202"/>
    </location>
</feature>
<sequence length="345" mass="38488">MVKPDIYPPYDSRWRQTGAKRTVDREVGFINKPMIDGASLLDDRQRLQTMAELHKVGQAAELAFLENKRAREEAQKSEAEGSLEERRDDGVQRSKNGSKSKGTTEEETKADDEDRVTEGEGKGGESSASLKRKISDKESVKGDSSYRGPKRAHSGKGSDEASTQGEQEHKEDIEEEGKGEQGSQGEEMEITASSDDTSTSASTDHRTEHGPSTDRTSSTNRSPFGDMENTTEDSGGEEDEGAGKTSQDSDTDLDGDNDKGEEEWEEEEEEDPETLAQWIKHVLKHDREEWEDMAGTTHMVDYRPVMIKLQEKAVLAEGLIWMSWQVVETIPYGLLGGQRRQNGWQ</sequence>
<reference evidence="2 3" key="1">
    <citation type="journal article" date="2018" name="Cell">
        <title>The Chara Genome: Secondary Complexity and Implications for Plant Terrestrialization.</title>
        <authorList>
            <person name="Nishiyama T."/>
            <person name="Sakayama H."/>
            <person name="Vries J.D."/>
            <person name="Buschmann H."/>
            <person name="Saint-Marcoux D."/>
            <person name="Ullrich K.K."/>
            <person name="Haas F.B."/>
            <person name="Vanderstraeten L."/>
            <person name="Becker D."/>
            <person name="Lang D."/>
            <person name="Vosolsobe S."/>
            <person name="Rombauts S."/>
            <person name="Wilhelmsson P.K.I."/>
            <person name="Janitza P."/>
            <person name="Kern R."/>
            <person name="Heyl A."/>
            <person name="Rumpler F."/>
            <person name="Villalobos L.I.A.C."/>
            <person name="Clay J.M."/>
            <person name="Skokan R."/>
            <person name="Toyoda A."/>
            <person name="Suzuki Y."/>
            <person name="Kagoshima H."/>
            <person name="Schijlen E."/>
            <person name="Tajeshwar N."/>
            <person name="Catarino B."/>
            <person name="Hetherington A.J."/>
            <person name="Saltykova A."/>
            <person name="Bonnot C."/>
            <person name="Breuninger H."/>
            <person name="Symeonidi A."/>
            <person name="Radhakrishnan G.V."/>
            <person name="Van Nieuwerburgh F."/>
            <person name="Deforce D."/>
            <person name="Chang C."/>
            <person name="Karol K.G."/>
            <person name="Hedrich R."/>
            <person name="Ulvskov P."/>
            <person name="Glockner G."/>
            <person name="Delwiche C.F."/>
            <person name="Petrasek J."/>
            <person name="Van de Peer Y."/>
            <person name="Friml J."/>
            <person name="Beilby M."/>
            <person name="Dolan L."/>
            <person name="Kohara Y."/>
            <person name="Sugano S."/>
            <person name="Fujiyama A."/>
            <person name="Delaux P.-M."/>
            <person name="Quint M."/>
            <person name="TheiBen G."/>
            <person name="Hagemann M."/>
            <person name="Harholt J."/>
            <person name="Dunand C."/>
            <person name="Zachgo S."/>
            <person name="Langdale J."/>
            <person name="Maumus F."/>
            <person name="Straeten D.V.D."/>
            <person name="Gould S.B."/>
            <person name="Rensing S.A."/>
        </authorList>
    </citation>
    <scope>NUCLEOTIDE SEQUENCE [LARGE SCALE GENOMIC DNA]</scope>
    <source>
        <strain evidence="2 3">S276</strain>
    </source>
</reference>
<evidence type="ECO:0000313" key="2">
    <source>
        <dbReference type="EMBL" id="GBG90648.1"/>
    </source>
</evidence>
<evidence type="ECO:0000313" key="3">
    <source>
        <dbReference type="Proteomes" id="UP000265515"/>
    </source>
</evidence>
<feature type="compositionally biased region" description="Polar residues" evidence="1">
    <location>
        <begin position="213"/>
        <end position="222"/>
    </location>
</feature>
<organism evidence="2 3">
    <name type="scientific">Chara braunii</name>
    <name type="common">Braun's stonewort</name>
    <dbReference type="NCBI Taxonomy" id="69332"/>
    <lineage>
        <taxon>Eukaryota</taxon>
        <taxon>Viridiplantae</taxon>
        <taxon>Streptophyta</taxon>
        <taxon>Charophyceae</taxon>
        <taxon>Charales</taxon>
        <taxon>Characeae</taxon>
        <taxon>Chara</taxon>
    </lineage>
</organism>
<gene>
    <name evidence="2" type="ORF">CBR_g50996</name>
</gene>
<feature type="compositionally biased region" description="Basic and acidic residues" evidence="1">
    <location>
        <begin position="203"/>
        <end position="212"/>
    </location>
</feature>
<feature type="non-terminal residue" evidence="2">
    <location>
        <position position="345"/>
    </location>
</feature>
<feature type="region of interest" description="Disordered" evidence="1">
    <location>
        <begin position="69"/>
        <end position="275"/>
    </location>
</feature>